<name>A0AAD4CAS6_ASPNN</name>
<evidence type="ECO:0000313" key="1">
    <source>
        <dbReference type="EMBL" id="KAF9882847.1"/>
    </source>
</evidence>
<dbReference type="EMBL" id="VCAU01000208">
    <property type="protein sequence ID" value="KAF9882847.1"/>
    <property type="molecule type" value="Genomic_DNA"/>
</dbReference>
<organism evidence="1 2">
    <name type="scientific">Aspergillus nanangensis</name>
    <dbReference type="NCBI Taxonomy" id="2582783"/>
    <lineage>
        <taxon>Eukaryota</taxon>
        <taxon>Fungi</taxon>
        <taxon>Dikarya</taxon>
        <taxon>Ascomycota</taxon>
        <taxon>Pezizomycotina</taxon>
        <taxon>Eurotiomycetes</taxon>
        <taxon>Eurotiomycetidae</taxon>
        <taxon>Eurotiales</taxon>
        <taxon>Aspergillaceae</taxon>
        <taxon>Aspergillus</taxon>
        <taxon>Aspergillus subgen. Circumdati</taxon>
    </lineage>
</organism>
<gene>
    <name evidence="1" type="ORF">FE257_004959</name>
</gene>
<comment type="caution">
    <text evidence="1">The sequence shown here is derived from an EMBL/GenBank/DDBJ whole genome shotgun (WGS) entry which is preliminary data.</text>
</comment>
<keyword evidence="2" id="KW-1185">Reference proteome</keyword>
<evidence type="ECO:0000313" key="2">
    <source>
        <dbReference type="Proteomes" id="UP001194746"/>
    </source>
</evidence>
<proteinExistence type="predicted"/>
<sequence length="113" mass="12985">MNIAKAVSWACRAWHVDVSPQNIQNCLGRSSWLEVPRKDPYPEEVRLGEVRQHLQNAVKTLERSSFIHEAMEINIFINPPFESFDKAWVDEEQIASQSSFGEIPEGDSDEELE</sequence>
<dbReference type="AlphaFoldDB" id="A0AAD4CAS6"/>
<reference evidence="1" key="2">
    <citation type="submission" date="2020-02" db="EMBL/GenBank/DDBJ databases">
        <authorList>
            <person name="Gilchrist C.L.M."/>
            <person name="Chooi Y.-H."/>
        </authorList>
    </citation>
    <scope>NUCLEOTIDE SEQUENCE</scope>
    <source>
        <strain evidence="1">MST-FP2251</strain>
    </source>
</reference>
<dbReference type="Proteomes" id="UP001194746">
    <property type="component" value="Unassembled WGS sequence"/>
</dbReference>
<protein>
    <submittedName>
        <fullName evidence="1">Uncharacterized protein</fullName>
    </submittedName>
</protein>
<reference evidence="1" key="1">
    <citation type="journal article" date="2019" name="Beilstein J. Org. Chem.">
        <title>Nanangenines: drimane sesquiterpenoids as the dominant metabolite cohort of a novel Australian fungus, Aspergillus nanangensis.</title>
        <authorList>
            <person name="Lacey H.J."/>
            <person name="Gilchrist C.L.M."/>
            <person name="Crombie A."/>
            <person name="Kalaitzis J.A."/>
            <person name="Vuong D."/>
            <person name="Rutledge P.J."/>
            <person name="Turner P."/>
            <person name="Pitt J.I."/>
            <person name="Lacey E."/>
            <person name="Chooi Y.H."/>
            <person name="Piggott A.M."/>
        </authorList>
    </citation>
    <scope>NUCLEOTIDE SEQUENCE</scope>
    <source>
        <strain evidence="1">MST-FP2251</strain>
    </source>
</reference>
<accession>A0AAD4CAS6</accession>